<reference evidence="1" key="1">
    <citation type="submission" date="2020-03" db="EMBL/GenBank/DDBJ databases">
        <title>The deep terrestrial virosphere.</title>
        <authorList>
            <person name="Holmfeldt K."/>
            <person name="Nilsson E."/>
            <person name="Simone D."/>
            <person name="Lopez-Fernandez M."/>
            <person name="Wu X."/>
            <person name="de Brujin I."/>
            <person name="Lundin D."/>
            <person name="Andersson A."/>
            <person name="Bertilsson S."/>
            <person name="Dopson M."/>
        </authorList>
    </citation>
    <scope>NUCLEOTIDE SEQUENCE</scope>
    <source>
        <strain evidence="1">TM448B01026</strain>
    </source>
</reference>
<protein>
    <submittedName>
        <fullName evidence="1">Uncharacterized protein</fullName>
    </submittedName>
</protein>
<gene>
    <name evidence="1" type="ORF">TM448B01026_0015</name>
</gene>
<dbReference type="AlphaFoldDB" id="A0A6M3XME5"/>
<accession>A0A6M3XME5</accession>
<name>A0A6M3XME5_9ZZZZ</name>
<evidence type="ECO:0000313" key="1">
    <source>
        <dbReference type="EMBL" id="QJH97515.1"/>
    </source>
</evidence>
<proteinExistence type="predicted"/>
<dbReference type="EMBL" id="MT144689">
    <property type="protein sequence ID" value="QJH97515.1"/>
    <property type="molecule type" value="Genomic_DNA"/>
</dbReference>
<organism evidence="1">
    <name type="scientific">viral metagenome</name>
    <dbReference type="NCBI Taxonomy" id="1070528"/>
    <lineage>
        <taxon>unclassified sequences</taxon>
        <taxon>metagenomes</taxon>
        <taxon>organismal metagenomes</taxon>
    </lineage>
</organism>
<sequence length="302" mass="34528">MASNYTLNDVRNMTYKLLDEYSTVTASVDANITNRIDECINVYYMQLSEKDKTSALTKISQFPVENMLGETFSHDSHTTTAVKFTQASAYTYYFEVDGDCSVDILEGSNTNTMTTLSTLTITSVSTFTRYRDFMTGTTSSDYYQLYFYGDGVYNIRNVAFYPYTFGNNTASIPDFKPHMEYALSSDYMDTKNVTYRYNKDYGVFTDYRIENGYLLIPRGYSAEFYHNYWKQVTAVATATNTFDLKDKTCLIIPYGVAGDILIGNGFNVQAGMTLKNTYESMKERIDTSNEQGRHTLFNIKGW</sequence>